<proteinExistence type="predicted"/>
<accession>A0A455SPC5</accession>
<evidence type="ECO:0000313" key="5">
    <source>
        <dbReference type="EMBL" id="BBH88055.1"/>
    </source>
</evidence>
<evidence type="ECO:0000256" key="2">
    <source>
        <dbReference type="ARBA" id="ARBA00023125"/>
    </source>
</evidence>
<keyword evidence="3" id="KW-0804">Transcription</keyword>
<dbReference type="Pfam" id="PF01638">
    <property type="entry name" value="HxlR"/>
    <property type="match status" value="1"/>
</dbReference>
<gene>
    <name evidence="5" type="ORF">KTC_28060</name>
</gene>
<reference evidence="5" key="1">
    <citation type="submission" date="2018-12" db="EMBL/GenBank/DDBJ databases">
        <title>Novel natural products biosynthetic potential of the class Ktedonobacteria.</title>
        <authorList>
            <person name="Zheng Y."/>
            <person name="Saitou A."/>
            <person name="Wang C.M."/>
            <person name="Toyoda A."/>
            <person name="Minakuchi Y."/>
            <person name="Sekiguchi Y."/>
            <person name="Ueda K."/>
            <person name="Takano H."/>
            <person name="Sakai Y."/>
            <person name="Yokota A."/>
            <person name="Yabe S."/>
        </authorList>
    </citation>
    <scope>NUCLEOTIDE SEQUENCE</scope>
    <source>
        <strain evidence="5">COM3</strain>
    </source>
</reference>
<sequence length="125" mass="14253">MKTGELLRKIAGSDVWSMRCPSRRLLDLIADKWTMLVIVALADGPRHYSQLKRDVSGISHKMLSQTLQRLEKQCFVTRTVYPTVPPRVEYALTALAQTLLPTLCELIEWAQTHAAEFPMLEEEAK</sequence>
<dbReference type="PANTHER" id="PTHR33204">
    <property type="entry name" value="TRANSCRIPTIONAL REGULATOR, MARR FAMILY"/>
    <property type="match status" value="1"/>
</dbReference>
<evidence type="ECO:0000259" key="4">
    <source>
        <dbReference type="PROSITE" id="PS51118"/>
    </source>
</evidence>
<dbReference type="InterPro" id="IPR002577">
    <property type="entry name" value="HTH_HxlR"/>
</dbReference>
<dbReference type="PROSITE" id="PS51118">
    <property type="entry name" value="HTH_HXLR"/>
    <property type="match status" value="1"/>
</dbReference>
<name>A0A455SPC5_9CHLR</name>
<keyword evidence="1" id="KW-0805">Transcription regulation</keyword>
<dbReference type="Gene3D" id="1.10.10.10">
    <property type="entry name" value="Winged helix-like DNA-binding domain superfamily/Winged helix DNA-binding domain"/>
    <property type="match status" value="1"/>
</dbReference>
<organism evidence="5">
    <name type="scientific">Thermosporothrix sp. COM3</name>
    <dbReference type="NCBI Taxonomy" id="2490863"/>
    <lineage>
        <taxon>Bacteria</taxon>
        <taxon>Bacillati</taxon>
        <taxon>Chloroflexota</taxon>
        <taxon>Ktedonobacteria</taxon>
        <taxon>Ktedonobacterales</taxon>
        <taxon>Thermosporotrichaceae</taxon>
        <taxon>Thermosporothrix</taxon>
    </lineage>
</organism>
<dbReference type="EMBL" id="AP019376">
    <property type="protein sequence ID" value="BBH88055.1"/>
    <property type="molecule type" value="Genomic_DNA"/>
</dbReference>
<protein>
    <submittedName>
        <fullName evidence="5">Transcriptional regulator</fullName>
    </submittedName>
</protein>
<dbReference type="PANTHER" id="PTHR33204:SF39">
    <property type="entry name" value="TRANSCRIPTIONAL REGULATORY PROTEIN"/>
    <property type="match status" value="1"/>
</dbReference>
<evidence type="ECO:0000256" key="1">
    <source>
        <dbReference type="ARBA" id="ARBA00023015"/>
    </source>
</evidence>
<keyword evidence="2" id="KW-0238">DNA-binding</keyword>
<feature type="domain" description="HTH hxlR-type" evidence="4">
    <location>
        <begin position="20"/>
        <end position="118"/>
    </location>
</feature>
<dbReference type="SUPFAM" id="SSF46785">
    <property type="entry name" value="Winged helix' DNA-binding domain"/>
    <property type="match status" value="1"/>
</dbReference>
<dbReference type="InterPro" id="IPR036388">
    <property type="entry name" value="WH-like_DNA-bd_sf"/>
</dbReference>
<dbReference type="InterPro" id="IPR036390">
    <property type="entry name" value="WH_DNA-bd_sf"/>
</dbReference>
<dbReference type="GO" id="GO:0003677">
    <property type="term" value="F:DNA binding"/>
    <property type="evidence" value="ECO:0007669"/>
    <property type="project" value="UniProtKB-KW"/>
</dbReference>
<evidence type="ECO:0000256" key="3">
    <source>
        <dbReference type="ARBA" id="ARBA00023163"/>
    </source>
</evidence>
<dbReference type="AlphaFoldDB" id="A0A455SPC5"/>